<comment type="catalytic activity">
    <reaction evidence="8 9">
        <text>4 porphobilinogen + H2O = hydroxymethylbilane + 4 NH4(+)</text>
        <dbReference type="Rhea" id="RHEA:13185"/>
        <dbReference type="ChEBI" id="CHEBI:15377"/>
        <dbReference type="ChEBI" id="CHEBI:28938"/>
        <dbReference type="ChEBI" id="CHEBI:57845"/>
        <dbReference type="ChEBI" id="CHEBI:58126"/>
        <dbReference type="EC" id="2.5.1.61"/>
    </reaction>
</comment>
<evidence type="ECO:0000256" key="3">
    <source>
        <dbReference type="ARBA" id="ARBA00005173"/>
    </source>
</evidence>
<dbReference type="KEGG" id="cmp:Cha6605_3587"/>
<accession>K9UIT6</accession>
<comment type="subunit">
    <text evidence="5 9">Monomer.</text>
</comment>
<dbReference type="PRINTS" id="PR00151">
    <property type="entry name" value="PORPHBDMNASE"/>
</dbReference>
<evidence type="ECO:0000256" key="9">
    <source>
        <dbReference type="HAMAP-Rule" id="MF_00260"/>
    </source>
</evidence>
<dbReference type="NCBIfam" id="TIGR00212">
    <property type="entry name" value="hemC"/>
    <property type="match status" value="1"/>
</dbReference>
<dbReference type="SUPFAM" id="SSF53850">
    <property type="entry name" value="Periplasmic binding protein-like II"/>
    <property type="match status" value="1"/>
</dbReference>
<dbReference type="InterPro" id="IPR036803">
    <property type="entry name" value="Porphobilinogen_deaminase_C_sf"/>
</dbReference>
<comment type="function">
    <text evidence="1 9">Tetrapolymerization of the monopyrrole PBG into the hydroxymethylbilane pre-uroporphyrinogen in several discrete steps.</text>
</comment>
<dbReference type="STRING" id="1173020.Cha6605_3587"/>
<dbReference type="eggNOG" id="COG0181">
    <property type="taxonomic scope" value="Bacteria"/>
</dbReference>
<dbReference type="PROSITE" id="PS00533">
    <property type="entry name" value="PORPHOBILINOGEN_DEAM"/>
    <property type="match status" value="1"/>
</dbReference>
<evidence type="ECO:0000259" key="10">
    <source>
        <dbReference type="Pfam" id="PF01379"/>
    </source>
</evidence>
<dbReference type="InterPro" id="IPR022419">
    <property type="entry name" value="Porphobilin_deaminase_cofac_BS"/>
</dbReference>
<evidence type="ECO:0000259" key="11">
    <source>
        <dbReference type="Pfam" id="PF03900"/>
    </source>
</evidence>
<gene>
    <name evidence="9" type="primary">hemC</name>
    <name evidence="12" type="ORF">Cha6605_3587</name>
</gene>
<dbReference type="Proteomes" id="UP000010366">
    <property type="component" value="Chromosome"/>
</dbReference>
<dbReference type="PANTHER" id="PTHR11557">
    <property type="entry name" value="PORPHOBILINOGEN DEAMINASE"/>
    <property type="match status" value="1"/>
</dbReference>
<sequence length="344" mass="37883">MRKINNRFLYMSANIANSTQTIRIASRKSQLALVQTYWVQAQLQKHFPDRTFEVEMMSTQGDKILDVPLAKIGDKGLFTKELEVKILDRSADLAVHSLKDLPTNLPEGLMLGCVTERENPADALVVNAKHAGAQLETLPPGAVIGTSSLRRLAQLRHHFPHFVFKDVRGNVNTRLAKLDAGEYDALILAAAGLQRLDFGDRIHQLIPAELSLHAVGQGALGIECRTEDPEILEILQTLQHQPTAYRCYAERAFLRELEGGCQVPIGVNTTIDGDNLTLVGMVSSLDGQRLVTDTITGAAINAEQLGKDLAHRLRSQGAQTILDEIFALVERDGLKKVLDEQTNS</sequence>
<dbReference type="CDD" id="cd13645">
    <property type="entry name" value="PBP2_HuPBGD_like"/>
    <property type="match status" value="1"/>
</dbReference>
<dbReference type="GO" id="GO:0005737">
    <property type="term" value="C:cytoplasm"/>
    <property type="evidence" value="ECO:0007669"/>
    <property type="project" value="UniProtKB-UniRule"/>
</dbReference>
<comment type="pathway">
    <text evidence="3">Porphyrin-containing compound metabolism; chlorophyll biosynthesis.</text>
</comment>
<dbReference type="PIRSF" id="PIRSF001438">
    <property type="entry name" value="4pyrrol_synth_OHMeBilane_synth"/>
    <property type="match status" value="1"/>
</dbReference>
<dbReference type="HOGENOM" id="CLU_019704_0_2_3"/>
<evidence type="ECO:0000313" key="13">
    <source>
        <dbReference type="Proteomes" id="UP000010366"/>
    </source>
</evidence>
<keyword evidence="6 9" id="KW-0808">Transferase</keyword>
<dbReference type="HAMAP" id="MF_00260">
    <property type="entry name" value="Porphobil_deam"/>
    <property type="match status" value="1"/>
</dbReference>
<evidence type="ECO:0000256" key="8">
    <source>
        <dbReference type="ARBA" id="ARBA00048169"/>
    </source>
</evidence>
<dbReference type="FunFam" id="3.30.160.40:FF:000002">
    <property type="entry name" value="Porphobilinogen deaminase"/>
    <property type="match status" value="1"/>
</dbReference>
<feature type="domain" description="Porphobilinogen deaminase N-terminal" evidence="10">
    <location>
        <begin position="22"/>
        <end position="232"/>
    </location>
</feature>
<dbReference type="GO" id="GO:0006782">
    <property type="term" value="P:protoporphyrinogen IX biosynthetic process"/>
    <property type="evidence" value="ECO:0007669"/>
    <property type="project" value="UniProtKB-UniRule"/>
</dbReference>
<evidence type="ECO:0000256" key="1">
    <source>
        <dbReference type="ARBA" id="ARBA00002869"/>
    </source>
</evidence>
<evidence type="ECO:0000313" key="12">
    <source>
        <dbReference type="EMBL" id="AFY94573.1"/>
    </source>
</evidence>
<dbReference type="InterPro" id="IPR000860">
    <property type="entry name" value="HemC"/>
</dbReference>
<evidence type="ECO:0000256" key="5">
    <source>
        <dbReference type="ARBA" id="ARBA00011245"/>
    </source>
</evidence>
<organism evidence="12 13">
    <name type="scientific">Chamaesiphon minutus (strain ATCC 27169 / PCC 6605)</name>
    <dbReference type="NCBI Taxonomy" id="1173020"/>
    <lineage>
        <taxon>Bacteria</taxon>
        <taxon>Bacillati</taxon>
        <taxon>Cyanobacteriota</taxon>
        <taxon>Cyanophyceae</taxon>
        <taxon>Gomontiellales</taxon>
        <taxon>Chamaesiphonaceae</taxon>
        <taxon>Chamaesiphon</taxon>
    </lineage>
</organism>
<comment type="similarity">
    <text evidence="4 9">Belongs to the HMBS family.</text>
</comment>
<dbReference type="SUPFAM" id="SSF54782">
    <property type="entry name" value="Porphobilinogen deaminase (hydroxymethylbilane synthase), C-terminal domain"/>
    <property type="match status" value="1"/>
</dbReference>
<dbReference type="PATRIC" id="fig|1173020.3.peg.4116"/>
<dbReference type="Gene3D" id="3.30.160.40">
    <property type="entry name" value="Porphobilinogen deaminase, C-terminal domain"/>
    <property type="match status" value="1"/>
</dbReference>
<protein>
    <recommendedName>
        <fullName evidence="9">Porphobilinogen deaminase</fullName>
        <shortName evidence="9">PBG</shortName>
        <ecNumber evidence="9">2.5.1.61</ecNumber>
    </recommendedName>
    <alternativeName>
        <fullName evidence="9">Hydroxymethylbilane synthase</fullName>
        <shortName evidence="9">HMBS</shortName>
    </alternativeName>
    <alternativeName>
        <fullName evidence="9">Pre-uroporphyrinogen synthase</fullName>
    </alternativeName>
</protein>
<evidence type="ECO:0000256" key="4">
    <source>
        <dbReference type="ARBA" id="ARBA00005638"/>
    </source>
</evidence>
<dbReference type="Pfam" id="PF03900">
    <property type="entry name" value="Porphobil_deamC"/>
    <property type="match status" value="1"/>
</dbReference>
<feature type="domain" description="Porphobilinogen deaminase C-terminal" evidence="11">
    <location>
        <begin position="245"/>
        <end position="314"/>
    </location>
</feature>
<dbReference type="FunFam" id="3.40.190.10:FF:000005">
    <property type="entry name" value="Porphobilinogen deaminase"/>
    <property type="match status" value="1"/>
</dbReference>
<dbReference type="EC" id="2.5.1.61" evidence="9"/>
<dbReference type="Gene3D" id="3.40.190.10">
    <property type="entry name" value="Periplasmic binding protein-like II"/>
    <property type="match status" value="2"/>
</dbReference>
<dbReference type="AlphaFoldDB" id="K9UIT6"/>
<keyword evidence="13" id="KW-1185">Reference proteome</keyword>
<proteinExistence type="inferred from homology"/>
<name>K9UIT6_CHAP6</name>
<keyword evidence="7 9" id="KW-0627">Porphyrin biosynthesis</keyword>
<comment type="cofactor">
    <cofactor evidence="9">
        <name>dipyrromethane</name>
        <dbReference type="ChEBI" id="CHEBI:60342"/>
    </cofactor>
    <text evidence="9">Binds 1 dipyrromethane group covalently.</text>
</comment>
<dbReference type="FunFam" id="3.40.190.10:FF:000004">
    <property type="entry name" value="Porphobilinogen deaminase"/>
    <property type="match status" value="1"/>
</dbReference>
<dbReference type="EMBL" id="CP003600">
    <property type="protein sequence ID" value="AFY94573.1"/>
    <property type="molecule type" value="Genomic_DNA"/>
</dbReference>
<reference evidence="12 13" key="1">
    <citation type="submission" date="2012-05" db="EMBL/GenBank/DDBJ databases">
        <title>Finished chromosome of genome of Chamaesiphon sp. PCC 6605.</title>
        <authorList>
            <consortium name="US DOE Joint Genome Institute"/>
            <person name="Gugger M."/>
            <person name="Coursin T."/>
            <person name="Rippka R."/>
            <person name="Tandeau De Marsac N."/>
            <person name="Huntemann M."/>
            <person name="Wei C.-L."/>
            <person name="Han J."/>
            <person name="Detter J.C."/>
            <person name="Han C."/>
            <person name="Tapia R."/>
            <person name="Chen A."/>
            <person name="Kyrpides N."/>
            <person name="Mavromatis K."/>
            <person name="Markowitz V."/>
            <person name="Szeto E."/>
            <person name="Ivanova N."/>
            <person name="Pagani I."/>
            <person name="Pati A."/>
            <person name="Goodwin L."/>
            <person name="Nordberg H.P."/>
            <person name="Cantor M.N."/>
            <person name="Hua S.X."/>
            <person name="Woyke T."/>
            <person name="Kerfeld C.A."/>
        </authorList>
    </citation>
    <scope>NUCLEOTIDE SEQUENCE [LARGE SCALE GENOMIC DNA]</scope>
    <source>
        <strain evidence="13">ATCC 27169 / PCC 6605</strain>
    </source>
</reference>
<evidence type="ECO:0000256" key="2">
    <source>
        <dbReference type="ARBA" id="ARBA00004735"/>
    </source>
</evidence>
<dbReference type="PANTHER" id="PTHR11557:SF0">
    <property type="entry name" value="PORPHOBILINOGEN DEAMINASE"/>
    <property type="match status" value="1"/>
</dbReference>
<comment type="miscellaneous">
    <text evidence="9">The porphobilinogen subunits are added to the dipyrromethane group.</text>
</comment>
<dbReference type="Pfam" id="PF01379">
    <property type="entry name" value="Porphobil_deam"/>
    <property type="match status" value="1"/>
</dbReference>
<comment type="pathway">
    <text evidence="2">Porphyrin-containing compound metabolism; protoporphyrin-IX biosynthesis; coproporphyrinogen-III from 5-aminolevulinate: step 2/4.</text>
</comment>
<evidence type="ECO:0000256" key="7">
    <source>
        <dbReference type="ARBA" id="ARBA00023244"/>
    </source>
</evidence>
<dbReference type="InterPro" id="IPR022418">
    <property type="entry name" value="Porphobilinogen_deaminase_C"/>
</dbReference>
<dbReference type="GO" id="GO:0004418">
    <property type="term" value="F:hydroxymethylbilane synthase activity"/>
    <property type="evidence" value="ECO:0007669"/>
    <property type="project" value="UniProtKB-UniRule"/>
</dbReference>
<dbReference type="InterPro" id="IPR022417">
    <property type="entry name" value="Porphobilin_deaminase_N"/>
</dbReference>
<feature type="modified residue" description="S-(dipyrrolylmethanemethyl)cysteine" evidence="9">
    <location>
        <position position="261"/>
    </location>
</feature>
<evidence type="ECO:0000256" key="6">
    <source>
        <dbReference type="ARBA" id="ARBA00022679"/>
    </source>
</evidence>